<evidence type="ECO:0000313" key="6">
    <source>
        <dbReference type="Proteomes" id="UP000233467"/>
    </source>
</evidence>
<organism evidence="3 5">
    <name type="scientific">Aeromonas sobria</name>
    <dbReference type="NCBI Taxonomy" id="646"/>
    <lineage>
        <taxon>Bacteria</taxon>
        <taxon>Pseudomonadati</taxon>
        <taxon>Pseudomonadota</taxon>
        <taxon>Gammaproteobacteria</taxon>
        <taxon>Aeromonadales</taxon>
        <taxon>Aeromonadaceae</taxon>
        <taxon>Aeromonas</taxon>
    </lineage>
</organism>
<dbReference type="Proteomes" id="UP000179934">
    <property type="component" value="Unassembled WGS sequence"/>
</dbReference>
<dbReference type="Pfam" id="PF05707">
    <property type="entry name" value="Zot"/>
    <property type="match status" value="1"/>
</dbReference>
<dbReference type="STRING" id="646.BJD16_12900"/>
<gene>
    <name evidence="3" type="ORF">BJD16_12900</name>
    <name evidence="4" type="ORF">CJP16_11520</name>
</gene>
<comment type="caution">
    <text evidence="3">The sequence shown here is derived from an EMBL/GenBank/DDBJ whole genome shotgun (WGS) entry which is preliminary data.</text>
</comment>
<dbReference type="InterPro" id="IPR008900">
    <property type="entry name" value="Zot_N"/>
</dbReference>
<protein>
    <recommendedName>
        <fullName evidence="2">Zona occludens toxin N-terminal domain-containing protein</fullName>
    </recommendedName>
</protein>
<dbReference type="RefSeq" id="WP_052443857.1">
    <property type="nucleotide sequence ID" value="NZ_CDBW01000041.1"/>
</dbReference>
<dbReference type="Proteomes" id="UP000233467">
    <property type="component" value="Unassembled WGS sequence"/>
</dbReference>
<sequence length="390" mass="43818">MALNIIVGRPGSGKSYEAVAFHVIPAIKEGRRVVTNLPLMMDHLIAVFGEEVRDLVEVRQDGFSREHGTIKAFSDPEHFTQEEWRNEQGQGPLFVIDECHFQYPRAGRNKKASDDLINCLEYFSMHRHYGHDILFMTQSLGKVHKDLRDMIEIQFLVSKHAAAGSDKTYTRKVLDGAGARATCLSESVRRYDKTFFPFYKSHTQTEGSVQEAKASDIVPLWKRWWLWLAVILIFIGVPMSVKSLFNMLGSDDPAPVSVPVEQAAASPAPSDPEVKAAAPVMPTTPAKSVQEAPFSKFDITITGWADTSYKDNTGKFHAQFEYYLEARGNNAYSFSMKLSDLMMAGYQVYSLGPCLLRLVYDEREHFLYCQGNKPQQESSATMALAALPLN</sequence>
<dbReference type="GeneID" id="58923918"/>
<evidence type="ECO:0000313" key="5">
    <source>
        <dbReference type="Proteomes" id="UP000179934"/>
    </source>
</evidence>
<dbReference type="InterPro" id="IPR027417">
    <property type="entry name" value="P-loop_NTPase"/>
</dbReference>
<feature type="transmembrane region" description="Helical" evidence="1">
    <location>
        <begin position="224"/>
        <end position="241"/>
    </location>
</feature>
<reference evidence="3 5" key="1">
    <citation type="submission" date="2016-09" db="EMBL/GenBank/DDBJ databases">
        <title>Draft Genome Sequence of Aeromonas sobria Strain 08005, Isolated from Sick Rana catesbeiana.</title>
        <authorList>
            <person name="Yang Q."/>
        </authorList>
    </citation>
    <scope>NUCLEOTIDE SEQUENCE [LARGE SCALE GENOMIC DNA]</scope>
    <source>
        <strain evidence="3 5">08005</strain>
    </source>
</reference>
<accession>A0A1S2CX14</accession>
<reference evidence="4 6" key="2">
    <citation type="journal article" date="2017" name="Front. Microbiol.">
        <title>Strong Genomic and Phenotypic Heterogeneity in the Aeromonas sobria Species Complex.</title>
        <authorList>
            <person name="Gauthier J."/>
            <person name="Vincent A.T."/>
            <person name="Charette S.J."/>
            <person name="Derome N."/>
        </authorList>
    </citation>
    <scope>NUCLEOTIDE SEQUENCE [LARGE SCALE GENOMIC DNA]</scope>
    <source>
        <strain evidence="4 6">TM18</strain>
    </source>
</reference>
<feature type="domain" description="Zona occludens toxin N-terminal" evidence="2">
    <location>
        <begin position="3"/>
        <end position="204"/>
    </location>
</feature>
<dbReference type="EMBL" id="MKFU01000013">
    <property type="protein sequence ID" value="OHY92587.1"/>
    <property type="molecule type" value="Genomic_DNA"/>
</dbReference>
<evidence type="ECO:0000259" key="2">
    <source>
        <dbReference type="Pfam" id="PF05707"/>
    </source>
</evidence>
<keyword evidence="1" id="KW-1133">Transmembrane helix</keyword>
<dbReference type="EMBL" id="NQMM01000031">
    <property type="protein sequence ID" value="PKQ77793.1"/>
    <property type="molecule type" value="Genomic_DNA"/>
</dbReference>
<evidence type="ECO:0000256" key="1">
    <source>
        <dbReference type="SAM" id="Phobius"/>
    </source>
</evidence>
<dbReference type="OrthoDB" id="6280543at2"/>
<keyword evidence="1" id="KW-0812">Transmembrane</keyword>
<dbReference type="Gene3D" id="3.40.50.300">
    <property type="entry name" value="P-loop containing nucleotide triphosphate hydrolases"/>
    <property type="match status" value="1"/>
</dbReference>
<proteinExistence type="predicted"/>
<keyword evidence="6" id="KW-1185">Reference proteome</keyword>
<keyword evidence="1" id="KW-0472">Membrane</keyword>
<dbReference type="SUPFAM" id="SSF52540">
    <property type="entry name" value="P-loop containing nucleoside triphosphate hydrolases"/>
    <property type="match status" value="1"/>
</dbReference>
<name>A0A1S2CX14_AERSO</name>
<dbReference type="AlphaFoldDB" id="A0A1S2CX14"/>
<evidence type="ECO:0000313" key="3">
    <source>
        <dbReference type="EMBL" id="OHY92587.1"/>
    </source>
</evidence>
<evidence type="ECO:0000313" key="4">
    <source>
        <dbReference type="EMBL" id="PKQ77793.1"/>
    </source>
</evidence>